<proteinExistence type="predicted"/>
<dbReference type="AlphaFoldDB" id="A0A4Q2UKN8"/>
<gene>
    <name evidence="1" type="ORF">EQG79_09455</name>
</gene>
<evidence type="ECO:0000313" key="1">
    <source>
        <dbReference type="EMBL" id="RYC70087.1"/>
    </source>
</evidence>
<comment type="caution">
    <text evidence="1">The sequence shown here is derived from an EMBL/GenBank/DDBJ whole genome shotgun (WGS) entry which is preliminary data.</text>
</comment>
<keyword evidence="2" id="KW-1185">Reference proteome</keyword>
<accession>A0A4Q2UKN8</accession>
<organism evidence="1 2">
    <name type="scientific">Spirosoma sordidisoli</name>
    <dbReference type="NCBI Taxonomy" id="2502893"/>
    <lineage>
        <taxon>Bacteria</taxon>
        <taxon>Pseudomonadati</taxon>
        <taxon>Bacteroidota</taxon>
        <taxon>Cytophagia</taxon>
        <taxon>Cytophagales</taxon>
        <taxon>Cytophagaceae</taxon>
        <taxon>Spirosoma</taxon>
    </lineage>
</organism>
<evidence type="ECO:0000313" key="2">
    <source>
        <dbReference type="Proteomes" id="UP000290407"/>
    </source>
</evidence>
<protein>
    <submittedName>
        <fullName evidence="1">Uncharacterized protein</fullName>
    </submittedName>
</protein>
<reference evidence="1 2" key="1">
    <citation type="submission" date="2019-01" db="EMBL/GenBank/DDBJ databases">
        <title>Spirosoma flava sp. nov., a propanil-degrading bacterium isolated from herbicide-contaminated soil.</title>
        <authorList>
            <person name="Zhang L."/>
            <person name="Jiang J.-D."/>
        </authorList>
    </citation>
    <scope>NUCLEOTIDE SEQUENCE [LARGE SCALE GENOMIC DNA]</scope>
    <source>
        <strain evidence="1 2">TY50</strain>
    </source>
</reference>
<dbReference type="Proteomes" id="UP000290407">
    <property type="component" value="Unassembled WGS sequence"/>
</dbReference>
<name>A0A4Q2UKN8_9BACT</name>
<dbReference type="EMBL" id="SBLB01000002">
    <property type="protein sequence ID" value="RYC70087.1"/>
    <property type="molecule type" value="Genomic_DNA"/>
</dbReference>
<sequence length="76" mass="8431">MRFNEEIRLHGVSVIVTGEWEPAELPTWDYPGSKATVSVTTATVGGVDVQDWIDLADWHEEVENLILSAVSEPCYA</sequence>
<dbReference type="RefSeq" id="WP_129601315.1">
    <property type="nucleotide sequence ID" value="NZ_SBLB01000002.1"/>
</dbReference>